<dbReference type="EMBL" id="BHXQ01000008">
    <property type="protein sequence ID" value="GCC53617.1"/>
    <property type="molecule type" value="Genomic_DNA"/>
</dbReference>
<organism evidence="2 3">
    <name type="scientific">Chryseotalea sanaruensis</name>
    <dbReference type="NCBI Taxonomy" id="2482724"/>
    <lineage>
        <taxon>Bacteria</taxon>
        <taxon>Pseudomonadati</taxon>
        <taxon>Bacteroidota</taxon>
        <taxon>Cytophagia</taxon>
        <taxon>Cytophagales</taxon>
        <taxon>Chryseotaleaceae</taxon>
        <taxon>Chryseotalea</taxon>
    </lineage>
</organism>
<dbReference type="Proteomes" id="UP000288227">
    <property type="component" value="Unassembled WGS sequence"/>
</dbReference>
<evidence type="ECO:0000256" key="1">
    <source>
        <dbReference type="SAM" id="Phobius"/>
    </source>
</evidence>
<reference evidence="2 3" key="1">
    <citation type="submission" date="2018-11" db="EMBL/GenBank/DDBJ databases">
        <title>Chryseotalea sanarue gen. nov., sp., nov., a member of the family Cytophagaceae, isolated from a brackish lake in Hamamatsu Japan.</title>
        <authorList>
            <person name="Maejima Y."/>
            <person name="Iino T."/>
            <person name="Muraguchi Y."/>
            <person name="Fukuda K."/>
            <person name="Ohkuma M."/>
            <person name="Moriuchi R."/>
            <person name="Dohra H."/>
            <person name="Kimbara K."/>
            <person name="Shintani M."/>
        </authorList>
    </citation>
    <scope>NUCLEOTIDE SEQUENCE [LARGE SCALE GENOMIC DNA]</scope>
    <source>
        <strain evidence="2 3">Ys</strain>
    </source>
</reference>
<keyword evidence="1" id="KW-1133">Transmembrane helix</keyword>
<feature type="transmembrane region" description="Helical" evidence="1">
    <location>
        <begin position="28"/>
        <end position="48"/>
    </location>
</feature>
<dbReference type="InterPro" id="IPR012340">
    <property type="entry name" value="NA-bd_OB-fold"/>
</dbReference>
<evidence type="ECO:0000313" key="2">
    <source>
        <dbReference type="EMBL" id="GCC53617.1"/>
    </source>
</evidence>
<keyword evidence="1" id="KW-0812">Transmembrane</keyword>
<accession>A0A401UFH9</accession>
<feature type="transmembrane region" description="Helical" evidence="1">
    <location>
        <begin position="54"/>
        <end position="72"/>
    </location>
</feature>
<dbReference type="Gene3D" id="2.40.50.140">
    <property type="entry name" value="Nucleic acid-binding proteins"/>
    <property type="match status" value="1"/>
</dbReference>
<keyword evidence="3" id="KW-1185">Reference proteome</keyword>
<dbReference type="OrthoDB" id="1120520at2"/>
<feature type="transmembrane region" description="Helical" evidence="1">
    <location>
        <begin position="6"/>
        <end position="23"/>
    </location>
</feature>
<evidence type="ECO:0000313" key="3">
    <source>
        <dbReference type="Proteomes" id="UP000288227"/>
    </source>
</evidence>
<keyword evidence="1" id="KW-0472">Membrane</keyword>
<dbReference type="AlphaFoldDB" id="A0A401UFH9"/>
<dbReference type="PANTHER" id="PTHR33507">
    <property type="entry name" value="INNER MEMBRANE PROTEIN YBBJ"/>
    <property type="match status" value="1"/>
</dbReference>
<comment type="caution">
    <text evidence="2">The sequence shown here is derived from an EMBL/GenBank/DDBJ whole genome shotgun (WGS) entry which is preliminary data.</text>
</comment>
<protein>
    <recommendedName>
        <fullName evidence="4">NfeD-like C-terminal domain-containing protein</fullName>
    </recommendedName>
</protein>
<gene>
    <name evidence="2" type="ORF">SanaruYs_38620</name>
</gene>
<dbReference type="InterPro" id="IPR052165">
    <property type="entry name" value="Membrane_assoc_protease"/>
</dbReference>
<dbReference type="PANTHER" id="PTHR33507:SF3">
    <property type="entry name" value="INNER MEMBRANE PROTEIN YBBJ"/>
    <property type="match status" value="1"/>
</dbReference>
<dbReference type="RefSeq" id="WP_127124262.1">
    <property type="nucleotide sequence ID" value="NZ_BHXQ01000008.1"/>
</dbReference>
<dbReference type="GO" id="GO:0005886">
    <property type="term" value="C:plasma membrane"/>
    <property type="evidence" value="ECO:0007669"/>
    <property type="project" value="TreeGrafter"/>
</dbReference>
<proteinExistence type="predicted"/>
<sequence>MTLIVILLILAGIALLVVEVIFIPGTTIIGIIGLILTVAGVGFSYWAFGSTVGFYTLISTAACLGLFLYFSFRSGAWNKFANNNTISSKFNEGFNESFSVGEEGVTISVLRPMGKAEFNSRIVEVNSLDGFIESGARIRIKEVSQAGITVEAVS</sequence>
<evidence type="ECO:0008006" key="4">
    <source>
        <dbReference type="Google" id="ProtNLM"/>
    </source>
</evidence>
<name>A0A401UFH9_9BACT</name>